<keyword evidence="2" id="KW-1188">Viral release from host cell</keyword>
<dbReference type="GeneID" id="77255861"/>
<proteinExistence type="predicted"/>
<organism evidence="4 5">
    <name type="scientific">Marinobacter salarius</name>
    <dbReference type="NCBI Taxonomy" id="1420917"/>
    <lineage>
        <taxon>Bacteria</taxon>
        <taxon>Pseudomonadati</taxon>
        <taxon>Pseudomonadota</taxon>
        <taxon>Gammaproteobacteria</taxon>
        <taxon>Pseudomonadales</taxon>
        <taxon>Marinobacteraceae</taxon>
        <taxon>Marinobacter</taxon>
    </lineage>
</organism>
<evidence type="ECO:0000313" key="5">
    <source>
        <dbReference type="Proteomes" id="UP000193100"/>
    </source>
</evidence>
<evidence type="ECO:0000256" key="2">
    <source>
        <dbReference type="ARBA" id="ARBA00022612"/>
    </source>
</evidence>
<accession>A0A1W6K973</accession>
<reference evidence="4 5" key="1">
    <citation type="submission" date="2017-04" db="EMBL/GenBank/DDBJ databases">
        <title>Genome Sequence of Marinobacter salarius strain SMR5 Isolated from a culture of the Diatom Skeletonema marinoi.</title>
        <authorList>
            <person name="Topel M."/>
            <person name="Pinder M.I.M."/>
            <person name="Johansson O.N."/>
            <person name="Kourtchenko O."/>
            <person name="Godhe A."/>
            <person name="Clarke A.K."/>
        </authorList>
    </citation>
    <scope>NUCLEOTIDE SEQUENCE [LARGE SCALE GENOMIC DNA]</scope>
    <source>
        <strain evidence="4 5">SMR5</strain>
    </source>
</reference>
<keyword evidence="3" id="KW-0231">Viral genome packaging</keyword>
<dbReference type="InterPro" id="IPR020991">
    <property type="entry name" value="Connector_podovirus"/>
</dbReference>
<comment type="subcellular location">
    <subcellularLocation>
        <location evidence="1">Virion</location>
    </subcellularLocation>
</comment>
<evidence type="ECO:0000256" key="3">
    <source>
        <dbReference type="ARBA" id="ARBA00023219"/>
    </source>
</evidence>
<dbReference type="Pfam" id="PF12236">
    <property type="entry name" value="Head-tail_con"/>
    <property type="match status" value="1"/>
</dbReference>
<dbReference type="Proteomes" id="UP000193100">
    <property type="component" value="Chromosome"/>
</dbReference>
<gene>
    <name evidence="4" type="ORF">MARSALSMR5_01908</name>
</gene>
<name>A0A1W6K973_9GAMM</name>
<evidence type="ECO:0000313" key="4">
    <source>
        <dbReference type="EMBL" id="ARM83986.1"/>
    </source>
</evidence>
<sequence length="547" mass="61916">MDQRAKDLIKQGDYLFEKRTSLLSLWQEIADNFYPERADFTVVRNVGSEFADNLMTSYPVMARRDLGNSFASMLRRDDWFSLRAEEEAREDNRARRWMEWAGGVQRRAMYDRKSRFVRATKEGDHDFAAFGQCVISVELNRNADGLLYRCWHLRDVAWAEDAEGEVSEVHRKWKPRARDLAAIFGERNLSDKVKERLEKEPHCEIQCRHVLIPSEHYQSPAGKKWNTPFVSVYLDVDNAHIMEEVGLFNRMYVIPRWQTVSGSQYAYSPATVTALPDARLIQAMSRVLLEAGEKATNPPMLAVQEAIRSDVSIYAGGITWVDSEYDERLGEVLRPLTQDKNGIPLGMEMQQDTRQMIAEAFYLNKLTLPMNSGDMTATEVSQRVQEYIRQALPIFQPMEYEYNGGLCELTFDILMRAGAFGAEDDIPDSLRGADVQFKFQSPLQEAVDREKGARFAEASQMLATAAQMDPAATVQVDTNIALRDALEGIGVPAKWMRTEEAAEKLAMQMQQSQQAEKMAQDVAATAEVGEQAGKAGVAIAEATERLS</sequence>
<protein>
    <submittedName>
        <fullName evidence="4">Bacteriophage head to tail connecting protein</fullName>
    </submittedName>
</protein>
<dbReference type="AlphaFoldDB" id="A0A1W6K973"/>
<dbReference type="EMBL" id="CP020931">
    <property type="protein sequence ID" value="ARM83986.1"/>
    <property type="molecule type" value="Genomic_DNA"/>
</dbReference>
<evidence type="ECO:0000256" key="1">
    <source>
        <dbReference type="ARBA" id="ARBA00004328"/>
    </source>
</evidence>
<dbReference type="RefSeq" id="WP_085680367.1">
    <property type="nucleotide sequence ID" value="NZ_CP020931.1"/>
</dbReference>